<dbReference type="EMBL" id="JAUEPR010000018">
    <property type="protein sequence ID" value="KAK0477109.1"/>
    <property type="molecule type" value="Genomic_DNA"/>
</dbReference>
<dbReference type="Proteomes" id="UP001175227">
    <property type="component" value="Unassembled WGS sequence"/>
</dbReference>
<organism evidence="1 2">
    <name type="scientific">Armillaria novae-zelandiae</name>
    <dbReference type="NCBI Taxonomy" id="153914"/>
    <lineage>
        <taxon>Eukaryota</taxon>
        <taxon>Fungi</taxon>
        <taxon>Dikarya</taxon>
        <taxon>Basidiomycota</taxon>
        <taxon>Agaricomycotina</taxon>
        <taxon>Agaricomycetes</taxon>
        <taxon>Agaricomycetidae</taxon>
        <taxon>Agaricales</taxon>
        <taxon>Marasmiineae</taxon>
        <taxon>Physalacriaceae</taxon>
        <taxon>Armillaria</taxon>
    </lineage>
</organism>
<evidence type="ECO:0000313" key="2">
    <source>
        <dbReference type="Proteomes" id="UP001175227"/>
    </source>
</evidence>
<gene>
    <name evidence="1" type="ORF">IW261DRAFT_1566585</name>
</gene>
<protein>
    <submittedName>
        <fullName evidence="1">Uncharacterized protein</fullName>
    </submittedName>
</protein>
<evidence type="ECO:0000313" key="1">
    <source>
        <dbReference type="EMBL" id="KAK0477109.1"/>
    </source>
</evidence>
<dbReference type="AlphaFoldDB" id="A0AA39P4Q2"/>
<reference evidence="1" key="1">
    <citation type="submission" date="2023-06" db="EMBL/GenBank/DDBJ databases">
        <authorList>
            <consortium name="Lawrence Berkeley National Laboratory"/>
            <person name="Ahrendt S."/>
            <person name="Sahu N."/>
            <person name="Indic B."/>
            <person name="Wong-Bajracharya J."/>
            <person name="Merenyi Z."/>
            <person name="Ke H.-M."/>
            <person name="Monk M."/>
            <person name="Kocsube S."/>
            <person name="Drula E."/>
            <person name="Lipzen A."/>
            <person name="Balint B."/>
            <person name="Henrissat B."/>
            <person name="Andreopoulos B."/>
            <person name="Martin F.M."/>
            <person name="Harder C.B."/>
            <person name="Rigling D."/>
            <person name="Ford K.L."/>
            <person name="Foster G.D."/>
            <person name="Pangilinan J."/>
            <person name="Papanicolaou A."/>
            <person name="Barry K."/>
            <person name="LaButti K."/>
            <person name="Viragh M."/>
            <person name="Koriabine M."/>
            <person name="Yan M."/>
            <person name="Riley R."/>
            <person name="Champramary S."/>
            <person name="Plett K.L."/>
            <person name="Tsai I.J."/>
            <person name="Slot J."/>
            <person name="Sipos G."/>
            <person name="Plett J."/>
            <person name="Nagy L.G."/>
            <person name="Grigoriev I.V."/>
        </authorList>
    </citation>
    <scope>NUCLEOTIDE SEQUENCE</scope>
    <source>
        <strain evidence="1">ICMP 16352</strain>
    </source>
</reference>
<name>A0AA39P4Q2_9AGAR</name>
<comment type="caution">
    <text evidence="1">The sequence shown here is derived from an EMBL/GenBank/DDBJ whole genome shotgun (WGS) entry which is preliminary data.</text>
</comment>
<keyword evidence="2" id="KW-1185">Reference proteome</keyword>
<accession>A0AA39P4Q2</accession>
<proteinExistence type="predicted"/>
<sequence>MSCHRDREILAIIDSWEHRDPVLTHLKMIDIRTPEVVDGPLYSTRAFVRALNLERIHLRHGVLLKVPLFSHLTDFYGTFSSVLQLHKLLESVPSLQDISILYKPSPHMPDIFPPTPLTHPNIRKVTVCASAACFSSVIFPSLEELVIDSRMYESNFEPKHVNHLSSIMGNSNDT</sequence>